<dbReference type="EMBL" id="CP088282">
    <property type="protein sequence ID" value="UGY05543.1"/>
    <property type="molecule type" value="Genomic_DNA"/>
</dbReference>
<accession>A0ACD3VGH6</accession>
<evidence type="ECO:0000313" key="2">
    <source>
        <dbReference type="Proteomes" id="UP000692816"/>
    </source>
</evidence>
<name>A0ACD3VGH6_9BRAD</name>
<dbReference type="Proteomes" id="UP000692816">
    <property type="component" value="Chromosome"/>
</dbReference>
<sequence>MLRAMLSPKAAGVWYTNVYRRSTSCCQGDYLAYGFSFRDQEGHSSLQVAADPTDRAEEILLSASRLFARHSYANVTMEQVAASVRAVPGALYHYFRDKEDLIFHCYLRGLAIYRHEIETAAEPGIDGLEIIRRFVRGRLRSEAQRMILFTDIDALAAPYSSEVHAKRWQNAARLAEILDRGVADGSIACDEPLLTAVALISILDWVPFWLSERDYYTRQQAIDAIDDIIAHGVYRREIAVPEMPEPLSLAPFLASRAALNKRAAKFDRMLSIASDSFNRRGASGTSLESIALDAGMTRAGIYYHFSEKESLLLACLRRGLAGEISIREHLQDQRLGAFDHIVQRIRLLLMLHDTPCGPKATYHNINYLNDVDRKAYVGQVLATIRQDQDSYQRWIDEGRFRRIDTYFAERILTGMGHWYPIWFKTTRDWSPAEIADHFARLFLSGLKPRRHPA</sequence>
<organism evidence="1 2">
    <name type="scientific">Bradyrhizobium quebecense</name>
    <dbReference type="NCBI Taxonomy" id="2748629"/>
    <lineage>
        <taxon>Bacteria</taxon>
        <taxon>Pseudomonadati</taxon>
        <taxon>Pseudomonadota</taxon>
        <taxon>Alphaproteobacteria</taxon>
        <taxon>Hyphomicrobiales</taxon>
        <taxon>Nitrobacteraceae</taxon>
        <taxon>Bradyrhizobium</taxon>
    </lineage>
</organism>
<gene>
    <name evidence="1" type="ORF">J4P68_0012755</name>
</gene>
<protein>
    <submittedName>
        <fullName evidence="1">TetR/AcrR family transcriptional regulator</fullName>
    </submittedName>
</protein>
<reference evidence="1 2" key="1">
    <citation type="journal article" date="2021" name="Int. J. Syst. Evol. Microbiol.">
        <title>Bradyrhizobium septentrionale sp. nov. (sv. septentrionale) and Bradyrhizobium quebecense sp. nov. (sv. septentrionale) associated with legumes native to Canada possess rearranged symbiosis genes and numerous insertion sequences.</title>
        <authorList>
            <person name="Bromfield E.S.P."/>
            <person name="Cloutier S."/>
        </authorList>
    </citation>
    <scope>NUCLEOTIDE SEQUENCE [LARGE SCALE GENOMIC DNA]</scope>
    <source>
        <strain evidence="1 2">12S5</strain>
    </source>
</reference>
<evidence type="ECO:0000313" key="1">
    <source>
        <dbReference type="EMBL" id="UGY05543.1"/>
    </source>
</evidence>
<keyword evidence="2" id="KW-1185">Reference proteome</keyword>
<proteinExistence type="predicted"/>